<dbReference type="Proteomes" id="UP001396898">
    <property type="component" value="Unassembled WGS sequence"/>
</dbReference>
<reference evidence="7 8" key="1">
    <citation type="submission" date="2023-01" db="EMBL/GenBank/DDBJ databases">
        <title>Analysis of 21 Apiospora genomes using comparative genomics revels a genus with tremendous synthesis potential of carbohydrate active enzymes and secondary metabolites.</title>
        <authorList>
            <person name="Sorensen T."/>
        </authorList>
    </citation>
    <scope>NUCLEOTIDE SEQUENCE [LARGE SCALE GENOMIC DNA]</scope>
    <source>
        <strain evidence="7 8">CBS 20057</strain>
    </source>
</reference>
<gene>
    <name evidence="7" type="ORF">PG991_010705</name>
</gene>
<evidence type="ECO:0000313" key="7">
    <source>
        <dbReference type="EMBL" id="KAK8008154.1"/>
    </source>
</evidence>
<comment type="caution">
    <text evidence="7">The sequence shown here is derived from an EMBL/GenBank/DDBJ whole genome shotgun (WGS) entry which is preliminary data.</text>
</comment>
<accession>A0ABR1RC59</accession>
<keyword evidence="2" id="KW-0862">Zinc</keyword>
<protein>
    <submittedName>
        <fullName evidence="7">C6 and C2H2 transcription factor</fullName>
    </submittedName>
</protein>
<keyword evidence="8" id="KW-1185">Reference proteome</keyword>
<name>A0ABR1RC59_9PEZI</name>
<evidence type="ECO:0000256" key="6">
    <source>
        <dbReference type="SAM" id="MobiDB-lite"/>
    </source>
</evidence>
<organism evidence="7 8">
    <name type="scientific">Apiospora marii</name>
    <dbReference type="NCBI Taxonomy" id="335849"/>
    <lineage>
        <taxon>Eukaryota</taxon>
        <taxon>Fungi</taxon>
        <taxon>Dikarya</taxon>
        <taxon>Ascomycota</taxon>
        <taxon>Pezizomycotina</taxon>
        <taxon>Sordariomycetes</taxon>
        <taxon>Xylariomycetidae</taxon>
        <taxon>Amphisphaeriales</taxon>
        <taxon>Apiosporaceae</taxon>
        <taxon>Apiospora</taxon>
    </lineage>
</organism>
<evidence type="ECO:0000256" key="4">
    <source>
        <dbReference type="ARBA" id="ARBA00023163"/>
    </source>
</evidence>
<evidence type="ECO:0000256" key="2">
    <source>
        <dbReference type="ARBA" id="ARBA00022833"/>
    </source>
</evidence>
<evidence type="ECO:0000313" key="8">
    <source>
        <dbReference type="Proteomes" id="UP001396898"/>
    </source>
</evidence>
<dbReference type="PANTHER" id="PTHR47660">
    <property type="entry name" value="TRANSCRIPTION FACTOR WITH C2H2 AND ZN(2)-CYS(6) DNA BINDING DOMAIN (EUROFUNG)-RELATED-RELATED"/>
    <property type="match status" value="1"/>
</dbReference>
<evidence type="ECO:0000256" key="1">
    <source>
        <dbReference type="ARBA" id="ARBA00022723"/>
    </source>
</evidence>
<keyword evidence="3" id="KW-0805">Transcription regulation</keyword>
<keyword evidence="5" id="KW-0539">Nucleus</keyword>
<evidence type="ECO:0000256" key="3">
    <source>
        <dbReference type="ARBA" id="ARBA00023015"/>
    </source>
</evidence>
<keyword evidence="1" id="KW-0479">Metal-binding</keyword>
<keyword evidence="4" id="KW-0804">Transcription</keyword>
<dbReference type="PANTHER" id="PTHR47660:SF2">
    <property type="entry name" value="TRANSCRIPTION FACTOR WITH C2H2 AND ZN(2)-CYS(6) DNA BINDING DOMAIN (EUROFUNG)"/>
    <property type="match status" value="1"/>
</dbReference>
<dbReference type="EMBL" id="JAQQWI010000016">
    <property type="protein sequence ID" value="KAK8008154.1"/>
    <property type="molecule type" value="Genomic_DNA"/>
</dbReference>
<sequence length="523" mass="58807">MSEIIHEKTRCIGGTPCALCVKRGITCSLAPKGSEHGAASSTEIPQNPAGVLHPPQPDHGTSTSAETESEPSLDPMQIIGTMMVRGEQNDQPVDYVERMRDIHRAHGPEEAMRQLLSDNQSPSLSLLGGTDGQFEAFAEGHQKTYVEVFHEVWPFLHVITLDVRMDNLHLASSVIIIGILLKKDATDLSKSQAISCHDLMMGQFFQRLSETPRGSMEQAWPMEWYQAVLLNIIIGVIRNELPRSRLLCSLFITHLRLVGVFDPTVAEAQREKYHPGTFLPFVLNFGEQRGRLIGYLFKVDALLSLLDEQSPMLHAEELDARLPQTFALWNAYGLHVFSKRYRDEPGHRISLKLRDVVSGPFAFTTASIVAEDAEFGLWALVREIWQLRQRQRMATGRTPDMTTTNGNDNTMKVLAHRLRGWKYHLTGLQRLCSTSDAATEEEKANALRLFRAYRGDDDAKPNEEWQQLARNRAGNRVREAMNLHDVLESWLHGCNTDSNQIDAGSRVVGMRHTLLQSLDMSGP</sequence>
<evidence type="ECO:0000256" key="5">
    <source>
        <dbReference type="ARBA" id="ARBA00023242"/>
    </source>
</evidence>
<proteinExistence type="predicted"/>
<feature type="region of interest" description="Disordered" evidence="6">
    <location>
        <begin position="32"/>
        <end position="71"/>
    </location>
</feature>